<protein>
    <recommendedName>
        <fullName evidence="2">RRM domain-containing protein</fullName>
    </recommendedName>
</protein>
<keyword evidence="1" id="KW-0694">RNA-binding</keyword>
<comment type="caution">
    <text evidence="3">The sequence shown here is derived from an EMBL/GenBank/DDBJ whole genome shotgun (WGS) entry which is preliminary data.</text>
</comment>
<evidence type="ECO:0000313" key="4">
    <source>
        <dbReference type="Proteomes" id="UP001479436"/>
    </source>
</evidence>
<dbReference type="PROSITE" id="PS50102">
    <property type="entry name" value="RRM"/>
    <property type="match status" value="1"/>
</dbReference>
<reference evidence="3 4" key="1">
    <citation type="submission" date="2023-04" db="EMBL/GenBank/DDBJ databases">
        <title>Genome of Basidiobolus ranarum AG-B5.</title>
        <authorList>
            <person name="Stajich J.E."/>
            <person name="Carter-House D."/>
            <person name="Gryganskyi A."/>
        </authorList>
    </citation>
    <scope>NUCLEOTIDE SEQUENCE [LARGE SCALE GENOMIC DNA]</scope>
    <source>
        <strain evidence="3 4">AG-B5</strain>
    </source>
</reference>
<accession>A0ABR2X310</accession>
<dbReference type="SMART" id="SM00360">
    <property type="entry name" value="RRM"/>
    <property type="match status" value="1"/>
</dbReference>
<evidence type="ECO:0000259" key="2">
    <source>
        <dbReference type="PROSITE" id="PS50102"/>
    </source>
</evidence>
<organism evidence="3 4">
    <name type="scientific">Basidiobolus ranarum</name>
    <dbReference type="NCBI Taxonomy" id="34480"/>
    <lineage>
        <taxon>Eukaryota</taxon>
        <taxon>Fungi</taxon>
        <taxon>Fungi incertae sedis</taxon>
        <taxon>Zoopagomycota</taxon>
        <taxon>Entomophthoromycotina</taxon>
        <taxon>Basidiobolomycetes</taxon>
        <taxon>Basidiobolales</taxon>
        <taxon>Basidiobolaceae</taxon>
        <taxon>Basidiobolus</taxon>
    </lineage>
</organism>
<name>A0ABR2X310_9FUNG</name>
<dbReference type="SUPFAM" id="SSF54928">
    <property type="entry name" value="RNA-binding domain, RBD"/>
    <property type="match status" value="1"/>
</dbReference>
<dbReference type="InterPro" id="IPR035979">
    <property type="entry name" value="RBD_domain_sf"/>
</dbReference>
<sequence length="256" mass="28593">MQAIRTFARLSTKANLVRPSAQAMFVRGFQSSLFNGESLEPAQVKKDWSKSEDKLEIKISPEEFRKANVRGKPSKIITIKNLPPYTTKGDVLNFITSAQHVDVDSIKDMIFYRSSSGVFNGACFVELSNESDAQVIAMAHKKRILDGRTIAVEFTDKMPYRSRFIGSASGRVVCFTGLPVLFPVPEVKELLRGFKIALDSTERPIESIPVPRNGLSGMIFVKMANEAEAHRVVRQLHNTSLKYNNTGYTVKAQVAY</sequence>
<dbReference type="EMBL" id="JASJQH010000032">
    <property type="protein sequence ID" value="KAK9768152.1"/>
    <property type="molecule type" value="Genomic_DNA"/>
</dbReference>
<dbReference type="InterPro" id="IPR000504">
    <property type="entry name" value="RRM_dom"/>
</dbReference>
<dbReference type="InterPro" id="IPR012677">
    <property type="entry name" value="Nucleotide-bd_a/b_plait_sf"/>
</dbReference>
<feature type="domain" description="RRM" evidence="2">
    <location>
        <begin position="75"/>
        <end position="157"/>
    </location>
</feature>
<dbReference type="Proteomes" id="UP001479436">
    <property type="component" value="Unassembled WGS sequence"/>
</dbReference>
<gene>
    <name evidence="3" type="ORF">K7432_001446</name>
</gene>
<evidence type="ECO:0000256" key="1">
    <source>
        <dbReference type="PROSITE-ProRule" id="PRU00176"/>
    </source>
</evidence>
<keyword evidence="4" id="KW-1185">Reference proteome</keyword>
<proteinExistence type="predicted"/>
<evidence type="ECO:0000313" key="3">
    <source>
        <dbReference type="EMBL" id="KAK9768152.1"/>
    </source>
</evidence>
<dbReference type="CDD" id="cd00590">
    <property type="entry name" value="RRM_SF"/>
    <property type="match status" value="1"/>
</dbReference>
<dbReference type="Gene3D" id="3.30.70.330">
    <property type="match status" value="1"/>
</dbReference>